<dbReference type="EMBL" id="PDKJ01000044">
    <property type="protein sequence ID" value="RXJ64981.1"/>
    <property type="molecule type" value="Genomic_DNA"/>
</dbReference>
<dbReference type="Pfam" id="PF08447">
    <property type="entry name" value="PAS_3"/>
    <property type="match status" value="1"/>
</dbReference>
<dbReference type="InterPro" id="IPR013655">
    <property type="entry name" value="PAS_fold_3"/>
</dbReference>
<dbReference type="AlphaFoldDB" id="A0A4Q0Y8G6"/>
<dbReference type="Gene3D" id="3.30.450.20">
    <property type="entry name" value="PAS domain"/>
    <property type="match status" value="1"/>
</dbReference>
<dbReference type="InterPro" id="IPR035965">
    <property type="entry name" value="PAS-like_dom_sf"/>
</dbReference>
<proteinExistence type="predicted"/>
<sequence>MAAGQETVLDEYAFLVSETDEKGIIRFANDDFCKIAEFSLDELIGQPHSKVRHKDMPKKAFKSLWDTIQKGEVWTGYVKNATKSGGYYWVFATIYPFESCDGSKGYLSCRRKPSKEEITSIQEVYKLWNKEEGK</sequence>
<comment type="caution">
    <text evidence="2">The sequence shown here is derived from an EMBL/GenBank/DDBJ whole genome shotgun (WGS) entry which is preliminary data.</text>
</comment>
<organism evidence="2 3">
    <name type="scientific">Halarcobacter ebronensis</name>
    <dbReference type="NCBI Taxonomy" id="1462615"/>
    <lineage>
        <taxon>Bacteria</taxon>
        <taxon>Pseudomonadati</taxon>
        <taxon>Campylobacterota</taxon>
        <taxon>Epsilonproteobacteria</taxon>
        <taxon>Campylobacterales</taxon>
        <taxon>Arcobacteraceae</taxon>
        <taxon>Halarcobacter</taxon>
    </lineage>
</organism>
<accession>A0A4Q0Y8G6</accession>
<dbReference type="RefSeq" id="WP_128983841.1">
    <property type="nucleotide sequence ID" value="NZ_PDKJ01000044.1"/>
</dbReference>
<name>A0A4Q0Y8G6_9BACT</name>
<reference evidence="2 3" key="1">
    <citation type="submission" date="2017-10" db="EMBL/GenBank/DDBJ databases">
        <title>Genomics of the genus Arcobacter.</title>
        <authorList>
            <person name="Perez-Cataluna A."/>
            <person name="Figueras M.J."/>
        </authorList>
    </citation>
    <scope>NUCLEOTIDE SEQUENCE [LARGE SCALE GENOMIC DNA]</scope>
    <source>
        <strain evidence="2 3">CECT 8993</strain>
    </source>
</reference>
<dbReference type="InterPro" id="IPR000014">
    <property type="entry name" value="PAS"/>
</dbReference>
<dbReference type="CDD" id="cd00130">
    <property type="entry name" value="PAS"/>
    <property type="match status" value="1"/>
</dbReference>
<dbReference type="NCBIfam" id="TIGR00229">
    <property type="entry name" value="sensory_box"/>
    <property type="match status" value="1"/>
</dbReference>
<evidence type="ECO:0000313" key="3">
    <source>
        <dbReference type="Proteomes" id="UP000290172"/>
    </source>
</evidence>
<dbReference type="SUPFAM" id="SSF55785">
    <property type="entry name" value="PYP-like sensor domain (PAS domain)"/>
    <property type="match status" value="1"/>
</dbReference>
<protein>
    <submittedName>
        <fullName evidence="2">PAS sensor domain-containing protein</fullName>
    </submittedName>
</protein>
<evidence type="ECO:0000313" key="2">
    <source>
        <dbReference type="EMBL" id="RXJ64981.1"/>
    </source>
</evidence>
<dbReference type="Proteomes" id="UP000290172">
    <property type="component" value="Unassembled WGS sequence"/>
</dbReference>
<feature type="domain" description="PAS fold-3" evidence="1">
    <location>
        <begin position="27"/>
        <end position="103"/>
    </location>
</feature>
<evidence type="ECO:0000259" key="1">
    <source>
        <dbReference type="Pfam" id="PF08447"/>
    </source>
</evidence>
<gene>
    <name evidence="2" type="ORF">CRV08_15745</name>
</gene>